<dbReference type="OrthoDB" id="6080404at2759"/>
<organism evidence="2 3">
    <name type="scientific">Intoshia linei</name>
    <dbReference type="NCBI Taxonomy" id="1819745"/>
    <lineage>
        <taxon>Eukaryota</taxon>
        <taxon>Metazoa</taxon>
        <taxon>Spiralia</taxon>
        <taxon>Lophotrochozoa</taxon>
        <taxon>Mesozoa</taxon>
        <taxon>Orthonectida</taxon>
        <taxon>Rhopaluridae</taxon>
        <taxon>Intoshia</taxon>
    </lineage>
</organism>
<dbReference type="GO" id="GO:0002020">
    <property type="term" value="F:protease binding"/>
    <property type="evidence" value="ECO:0007669"/>
    <property type="project" value="TreeGrafter"/>
</dbReference>
<keyword evidence="3" id="KW-1185">Reference proteome</keyword>
<sequence>MAKTKQELIAEQMNIKIVEKKQDIQIAKQEIFRNENELNSTIKQPALAQMYKKKLMAETEKNMMIKKAEAEADSIRMRAVAEAETIKAQSISESENMTRRAKAWEVYKKEARVDLLLKVLPEIVENITKNLNETDKIIMISNGDDKIGIEKITNEVMTVVEALPKMVERMSGIEFI</sequence>
<dbReference type="GO" id="GO:0070528">
    <property type="term" value="P:protein kinase C signaling"/>
    <property type="evidence" value="ECO:0007669"/>
    <property type="project" value="TreeGrafter"/>
</dbReference>
<dbReference type="EMBL" id="LWCA01001548">
    <property type="protein sequence ID" value="OAF64899.1"/>
    <property type="molecule type" value="Genomic_DNA"/>
</dbReference>
<comment type="caution">
    <text evidence="2">The sequence shown here is derived from an EMBL/GenBank/DDBJ whole genome shotgun (WGS) entry which is preliminary data.</text>
</comment>
<evidence type="ECO:0000313" key="3">
    <source>
        <dbReference type="Proteomes" id="UP000078046"/>
    </source>
</evidence>
<evidence type="ECO:0000313" key="2">
    <source>
        <dbReference type="EMBL" id="OAF64899.1"/>
    </source>
</evidence>
<proteinExistence type="inferred from homology"/>
<dbReference type="AlphaFoldDB" id="A0A177ASC3"/>
<dbReference type="GO" id="GO:0045807">
    <property type="term" value="P:positive regulation of endocytosis"/>
    <property type="evidence" value="ECO:0007669"/>
    <property type="project" value="TreeGrafter"/>
</dbReference>
<dbReference type="GO" id="GO:1901890">
    <property type="term" value="P:positive regulation of cell junction assembly"/>
    <property type="evidence" value="ECO:0007669"/>
    <property type="project" value="TreeGrafter"/>
</dbReference>
<name>A0A177ASC3_9BILA</name>
<dbReference type="InterPro" id="IPR027705">
    <property type="entry name" value="Flotillin_fam"/>
</dbReference>
<protein>
    <submittedName>
        <fullName evidence="2">Uncharacterized protein</fullName>
    </submittedName>
</protein>
<dbReference type="GO" id="GO:0072659">
    <property type="term" value="P:protein localization to plasma membrane"/>
    <property type="evidence" value="ECO:0007669"/>
    <property type="project" value="TreeGrafter"/>
</dbReference>
<comment type="similarity">
    <text evidence="1">Belongs to the band 7/mec-2 family. Flotillin subfamily.</text>
</comment>
<dbReference type="GO" id="GO:2000049">
    <property type="term" value="P:positive regulation of cell-cell adhesion mediated by cadherin"/>
    <property type="evidence" value="ECO:0007669"/>
    <property type="project" value="TreeGrafter"/>
</dbReference>
<gene>
    <name evidence="2" type="ORF">A3Q56_07388</name>
</gene>
<accession>A0A177ASC3</accession>
<dbReference type="GO" id="GO:0031410">
    <property type="term" value="C:cytoplasmic vesicle"/>
    <property type="evidence" value="ECO:0007669"/>
    <property type="project" value="TreeGrafter"/>
</dbReference>
<dbReference type="PANTHER" id="PTHR13806">
    <property type="entry name" value="FLOTILLIN-RELATED"/>
    <property type="match status" value="1"/>
</dbReference>
<dbReference type="Proteomes" id="UP000078046">
    <property type="component" value="Unassembled WGS sequence"/>
</dbReference>
<dbReference type="GO" id="GO:0002090">
    <property type="term" value="P:regulation of receptor internalization"/>
    <property type="evidence" value="ECO:0007669"/>
    <property type="project" value="TreeGrafter"/>
</dbReference>
<reference evidence="2 3" key="1">
    <citation type="submission" date="2016-04" db="EMBL/GenBank/DDBJ databases">
        <title>The genome of Intoshia linei affirms orthonectids as highly simplified spiralians.</title>
        <authorList>
            <person name="Mikhailov K.V."/>
            <person name="Slusarev G.S."/>
            <person name="Nikitin M.A."/>
            <person name="Logacheva M.D."/>
            <person name="Penin A."/>
            <person name="Aleoshin V."/>
            <person name="Panchin Y.V."/>
        </authorList>
    </citation>
    <scope>NUCLEOTIDE SEQUENCE [LARGE SCALE GENOMIC DNA]</scope>
    <source>
        <strain evidence="2">Intl2013</strain>
        <tissue evidence="2">Whole animal</tissue>
    </source>
</reference>
<evidence type="ECO:0000256" key="1">
    <source>
        <dbReference type="RuleBase" id="RU366054"/>
    </source>
</evidence>
<dbReference type="PANTHER" id="PTHR13806:SF46">
    <property type="entry name" value="FLOTILLIN-1-RELATED"/>
    <property type="match status" value="1"/>
</dbReference>
<dbReference type="GO" id="GO:0016600">
    <property type="term" value="C:flotillin complex"/>
    <property type="evidence" value="ECO:0007669"/>
    <property type="project" value="TreeGrafter"/>
</dbReference>